<protein>
    <submittedName>
        <fullName evidence="1">Uncharacterized protein</fullName>
    </submittedName>
</protein>
<reference evidence="1" key="1">
    <citation type="submission" date="2016-03" db="EMBL/GenBank/DDBJ databases">
        <title>Updated assembly of Pseudogymnoascus destructans, the fungus causing white-nose syndrome of bats.</title>
        <authorList>
            <person name="Palmer J.M."/>
            <person name="Drees K.P."/>
            <person name="Foster J.T."/>
            <person name="Lindner D.L."/>
        </authorList>
    </citation>
    <scope>NUCLEOTIDE SEQUENCE [LARGE SCALE GENOMIC DNA]</scope>
    <source>
        <strain evidence="1">20631-21</strain>
    </source>
</reference>
<sequence>MKKLGLDPILRLEDGRGTELVMQNLALYEISTKENGAGQHSPRDVDPPGGTVPPLTLYLYQRRAESILGADYQEYPLQGFLKCVRIGREATYNLEFRLLDLPDSFRPSIGLHISNSTSSGWRVSSFTDLRTSKEVTASVKRFSATNARHTTFLDKFI</sequence>
<organism evidence="1">
    <name type="scientific">Pseudogymnoascus destructans</name>
    <dbReference type="NCBI Taxonomy" id="655981"/>
    <lineage>
        <taxon>Eukaryota</taxon>
        <taxon>Fungi</taxon>
        <taxon>Dikarya</taxon>
        <taxon>Ascomycota</taxon>
        <taxon>Pezizomycotina</taxon>
        <taxon>Leotiomycetes</taxon>
        <taxon>Thelebolales</taxon>
        <taxon>Thelebolaceae</taxon>
        <taxon>Pseudogymnoascus</taxon>
    </lineage>
</organism>
<dbReference type="EMBL" id="KV441395">
    <property type="protein sequence ID" value="OAF59018.1"/>
    <property type="molecule type" value="Genomic_DNA"/>
</dbReference>
<evidence type="ECO:0000313" key="1">
    <source>
        <dbReference type="EMBL" id="OAF59018.1"/>
    </source>
</evidence>
<dbReference type="Proteomes" id="UP000077154">
    <property type="component" value="Unassembled WGS sequence"/>
</dbReference>
<name>A0A177AA58_9PEZI</name>
<proteinExistence type="predicted"/>
<dbReference type="RefSeq" id="XP_024324302.1">
    <property type="nucleotide sequence ID" value="XM_024469750.1"/>
</dbReference>
<dbReference type="VEuPathDB" id="FungiDB:GMDG_06024"/>
<gene>
    <name evidence="1" type="ORF">VC83_06145</name>
</gene>
<dbReference type="AlphaFoldDB" id="A0A177AA58"/>
<dbReference type="OrthoDB" id="3440156at2759"/>
<accession>A0A177AA58</accession>
<dbReference type="GeneID" id="36289207"/>